<dbReference type="GeneID" id="11496661"/>
<dbReference type="GO" id="GO:0045040">
    <property type="term" value="P:protein insertion into mitochondrial outer membrane"/>
    <property type="evidence" value="ECO:0007669"/>
    <property type="project" value="UniProtKB-UniRule"/>
</dbReference>
<sequence length="438" mass="49894">MSKYSVLGNDSQLRSSDVGNMLSLDEYINKTLPLHLKELLLDNLKKQKLIPNNIAIDEDILLNPELLPIFNESLLSSSTAIHSPTLSIASPSWSFAQGFIIGQISIIMLLIFFIKFFIFSDTQPKDRVLANTTSKLSILSIFKRGDNSNSIEQDGVVPYNTERVNDSNDEQTTIISTILEKTYYDVTSHDPESLDWFNVLIAQIIEQFRNELWLEKEGILNSLNEYLNTRKELSEYLGPITITEIDIGSDFPIFSNCRVNIVSNSVGKKNLQARIDIDLNDRLAFGLETNLVLNFPRPSIATLPIKINVAIIRFQGCLNISLTTAEEFSSKECNSQYNASTDKSTDRANESTGYYLVFSFSPEYTMEFDIHSMIGSRSKLENIPKISSLIEYQIKKWFVERCVEPRFQFVKLPNLWPRSKNTREEKTSQMDAVNKENS</sequence>
<organism evidence="11 12">
    <name type="scientific">Naumovozyma dairenensis (strain ATCC 10597 / BCRC 20456 / CBS 421 / NBRC 0211 / NRRL Y-12639)</name>
    <name type="common">Saccharomyces dairenensis</name>
    <dbReference type="NCBI Taxonomy" id="1071378"/>
    <lineage>
        <taxon>Eukaryota</taxon>
        <taxon>Fungi</taxon>
        <taxon>Dikarya</taxon>
        <taxon>Ascomycota</taxon>
        <taxon>Saccharomycotina</taxon>
        <taxon>Saccharomycetes</taxon>
        <taxon>Saccharomycetales</taxon>
        <taxon>Saccharomycetaceae</taxon>
        <taxon>Naumovozyma</taxon>
    </lineage>
</organism>
<evidence type="ECO:0000256" key="8">
    <source>
        <dbReference type="HAMAP-Rule" id="MF_03103"/>
    </source>
</evidence>
<dbReference type="PANTHER" id="PTHR13466">
    <property type="entry name" value="TEX2 PROTEIN-RELATED"/>
    <property type="match status" value="1"/>
</dbReference>
<keyword evidence="2 8" id="KW-0812">Transmembrane</keyword>
<reference evidence="11 12" key="1">
    <citation type="journal article" date="2011" name="Proc. Natl. Acad. Sci. U.S.A.">
        <title>Evolutionary erosion of yeast sex chromosomes by mating-type switching accidents.</title>
        <authorList>
            <person name="Gordon J.L."/>
            <person name="Armisen D."/>
            <person name="Proux-Wera E."/>
            <person name="Oheigeartaigh S.S."/>
            <person name="Byrne K.P."/>
            <person name="Wolfe K.H."/>
        </authorList>
    </citation>
    <scope>NUCLEOTIDE SEQUENCE [LARGE SCALE GENOMIC DNA]</scope>
    <source>
        <strain evidence="12">ATCC 10597 / BCRC 20456 / CBS 421 / NBRC 0211 / NRRL Y-12639</strain>
    </source>
</reference>
<evidence type="ECO:0000256" key="7">
    <source>
        <dbReference type="ARBA" id="ARBA00023136"/>
    </source>
</evidence>
<dbReference type="KEGG" id="ndi:NDAI_0C02470"/>
<dbReference type="GO" id="GO:0015917">
    <property type="term" value="P:aminophospholipid transport"/>
    <property type="evidence" value="ECO:0007669"/>
    <property type="project" value="EnsemblFungi"/>
</dbReference>
<proteinExistence type="inferred from homology"/>
<dbReference type="InterPro" id="IPR027537">
    <property type="entry name" value="Mmm1"/>
</dbReference>
<evidence type="ECO:0000256" key="2">
    <source>
        <dbReference type="ARBA" id="ARBA00022692"/>
    </source>
</evidence>
<feature type="topological domain" description="Lumenal" evidence="8">
    <location>
        <begin position="1"/>
        <end position="98"/>
    </location>
</feature>
<evidence type="ECO:0000259" key="10">
    <source>
        <dbReference type="PROSITE" id="PS51847"/>
    </source>
</evidence>
<dbReference type="GO" id="GO:0032865">
    <property type="term" value="C:ERMES complex"/>
    <property type="evidence" value="ECO:0007669"/>
    <property type="project" value="UniProtKB-UniRule"/>
</dbReference>
<dbReference type="CDD" id="cd21671">
    <property type="entry name" value="SMP_Mmm1"/>
    <property type="match status" value="1"/>
</dbReference>
<dbReference type="Pfam" id="PF10296">
    <property type="entry name" value="MMM1"/>
    <property type="match status" value="1"/>
</dbReference>
<dbReference type="GO" id="GO:0070096">
    <property type="term" value="P:mitochondrial outer membrane translocase complex assembly"/>
    <property type="evidence" value="ECO:0007669"/>
    <property type="project" value="EnsemblFungi"/>
</dbReference>
<keyword evidence="12" id="KW-1185">Reference proteome</keyword>
<comment type="subunit">
    <text evidence="8">Homodimer. Component of the ER-mitochondria encounter structure (ERMES) or MDM complex, composed of MMM1, MDM10, MDM12 and MDM34. A MMM1 homodimer associates with one molecule of MDM12 on each side in a pairwise head-to-tail manner, and the SMP-LTD domains of MMM1 and MDM12 generate a continuous hydrophobic tunnel for phospholipid trafficking.</text>
</comment>
<dbReference type="eggNOG" id="ENOG502QUUW">
    <property type="taxonomic scope" value="Eukaryota"/>
</dbReference>
<evidence type="ECO:0000256" key="5">
    <source>
        <dbReference type="ARBA" id="ARBA00023055"/>
    </source>
</evidence>
<keyword evidence="6" id="KW-0446">Lipid-binding</keyword>
<dbReference type="STRING" id="1071378.G0W7Z6"/>
<evidence type="ECO:0000313" key="11">
    <source>
        <dbReference type="EMBL" id="CCD23907.1"/>
    </source>
</evidence>
<dbReference type="PANTHER" id="PTHR13466:SF0">
    <property type="entry name" value="SMP-LTD DOMAIN-CONTAINING PROTEIN"/>
    <property type="match status" value="1"/>
</dbReference>
<keyword evidence="7 8" id="KW-0472">Membrane</keyword>
<dbReference type="AlphaFoldDB" id="G0W7Z6"/>
<dbReference type="EMBL" id="HE580269">
    <property type="protein sequence ID" value="CCD23907.1"/>
    <property type="molecule type" value="Genomic_DNA"/>
</dbReference>
<evidence type="ECO:0000256" key="3">
    <source>
        <dbReference type="ARBA" id="ARBA00022824"/>
    </source>
</evidence>
<keyword evidence="1" id="KW-0813">Transport</keyword>
<protein>
    <recommendedName>
        <fullName evidence="8">Maintenance of mitochondrial morphology protein 1</fullName>
    </recommendedName>
</protein>
<keyword evidence="3 8" id="KW-0256">Endoplasmic reticulum</keyword>
<comment type="subcellular location">
    <subcellularLocation>
        <location evidence="8">Endoplasmic reticulum membrane</location>
        <topology evidence="8">Single-pass type I membrane protein</topology>
    </subcellularLocation>
    <text evidence="8">The ERMES/MDM complex localizes to a few discrete foci (around 10 per single cell), that represent mitochondria-endoplasmic reticulum junctions. These foci are often found next to mtDNA nucleoids.</text>
</comment>
<dbReference type="InterPro" id="IPR019411">
    <property type="entry name" value="MMM1_dom"/>
</dbReference>
<evidence type="ECO:0000256" key="9">
    <source>
        <dbReference type="SAM" id="Phobius"/>
    </source>
</evidence>
<dbReference type="GO" id="GO:0008289">
    <property type="term" value="F:lipid binding"/>
    <property type="evidence" value="ECO:0007669"/>
    <property type="project" value="UniProtKB-KW"/>
</dbReference>
<dbReference type="GO" id="GO:0005789">
    <property type="term" value="C:endoplasmic reticulum membrane"/>
    <property type="evidence" value="ECO:0007669"/>
    <property type="project" value="UniProtKB-SubCell"/>
</dbReference>
<evidence type="ECO:0000256" key="6">
    <source>
        <dbReference type="ARBA" id="ARBA00023121"/>
    </source>
</evidence>
<gene>
    <name evidence="11" type="primary">NDAI0C02470</name>
    <name evidence="8" type="synonym">MMM1</name>
    <name evidence="11" type="ordered locus">NDAI_0C02470</name>
</gene>
<keyword evidence="4 8" id="KW-1133">Transmembrane helix</keyword>
<dbReference type="GO" id="GO:1990456">
    <property type="term" value="P:mitochondrion-endoplasmic reticulum membrane tethering"/>
    <property type="evidence" value="ECO:0007669"/>
    <property type="project" value="EnsemblFungi"/>
</dbReference>
<accession>G0W7Z6</accession>
<dbReference type="PROSITE" id="PS51847">
    <property type="entry name" value="SMP"/>
    <property type="match status" value="1"/>
</dbReference>
<feature type="topological domain" description="Cytoplasmic" evidence="8">
    <location>
        <begin position="120"/>
        <end position="438"/>
    </location>
</feature>
<keyword evidence="5" id="KW-0445">Lipid transport</keyword>
<dbReference type="OrthoDB" id="5599157at2759"/>
<dbReference type="RefSeq" id="XP_003669150.1">
    <property type="nucleotide sequence ID" value="XM_003669102.1"/>
</dbReference>
<comment type="similarity">
    <text evidence="8">Belongs to the MMM1 family.</text>
</comment>
<dbReference type="GO" id="GO:0120013">
    <property type="term" value="F:lipid transfer activity"/>
    <property type="evidence" value="ECO:0007669"/>
    <property type="project" value="EnsemblFungi"/>
</dbReference>
<evidence type="ECO:0000313" key="12">
    <source>
        <dbReference type="Proteomes" id="UP000000689"/>
    </source>
</evidence>
<dbReference type="InterPro" id="IPR031468">
    <property type="entry name" value="SMP_LBD"/>
</dbReference>
<dbReference type="HAMAP" id="MF_03103">
    <property type="entry name" value="Mmm1"/>
    <property type="match status" value="1"/>
</dbReference>
<dbReference type="OMA" id="WSFTQGL"/>
<evidence type="ECO:0000256" key="1">
    <source>
        <dbReference type="ARBA" id="ARBA00022448"/>
    </source>
</evidence>
<feature type="transmembrane region" description="Helical" evidence="9">
    <location>
        <begin position="95"/>
        <end position="118"/>
    </location>
</feature>
<feature type="domain" description="SMP-LTD" evidence="10">
    <location>
        <begin position="190"/>
        <end position="413"/>
    </location>
</feature>
<comment type="function">
    <text evidence="8">Component of the ERMES/MDM complex, which serves as a molecular tether to connect the endoplasmic reticulum (ER) and mitochondria. Components of this complex are involved in the control of mitochondrial shape and protein biogenesis, and function in nonvesicular lipid trafficking between the ER and mitochondria. The MDM12-MMM1 subcomplex functions in the major beta-barrel assembly pathway that is responsible for biogenesis of all outer membrane beta-barrel proteins, and acts in a late step after the SAM complex. The MDM10-MDM12-MMM1 subcomplex further acts in the TOM40-specific pathway after the action of the MDM12-MMM1 complex. Essential for establishing and maintaining the structure of mitochondria and maintenance of mtDNA nucleoids.</text>
</comment>
<dbReference type="Proteomes" id="UP000000689">
    <property type="component" value="Chromosome 3"/>
</dbReference>
<dbReference type="HOGENOM" id="CLU_032730_2_0_1"/>
<evidence type="ECO:0000256" key="4">
    <source>
        <dbReference type="ARBA" id="ARBA00022989"/>
    </source>
</evidence>
<name>G0W7Z6_NAUDC</name>